<organism evidence="8 9">
    <name type="scientific">Ruegeria atlantica</name>
    <dbReference type="NCBI Taxonomy" id="81569"/>
    <lineage>
        <taxon>Bacteria</taxon>
        <taxon>Pseudomonadati</taxon>
        <taxon>Pseudomonadota</taxon>
        <taxon>Alphaproteobacteria</taxon>
        <taxon>Rhodobacterales</taxon>
        <taxon>Roseobacteraceae</taxon>
        <taxon>Ruegeria</taxon>
    </lineage>
</organism>
<dbReference type="PRINTS" id="PR00455">
    <property type="entry name" value="HTHTETR"/>
</dbReference>
<dbReference type="PANTHER" id="PTHR30055">
    <property type="entry name" value="HTH-TYPE TRANSCRIPTIONAL REGULATOR RUTR"/>
    <property type="match status" value="1"/>
</dbReference>
<reference evidence="9" key="1">
    <citation type="submission" date="2015-09" db="EMBL/GenBank/DDBJ databases">
        <authorList>
            <person name="Rodrigo-Torres L."/>
            <person name="Arahal D.R."/>
        </authorList>
    </citation>
    <scope>NUCLEOTIDE SEQUENCE [LARGE SCALE GENOMIC DNA]</scope>
    <source>
        <strain evidence="9">CECT 4293</strain>
    </source>
</reference>
<dbReference type="RefSeq" id="WP_058273093.1">
    <property type="nucleotide sequence ID" value="NZ_CYPS01000033.1"/>
</dbReference>
<evidence type="ECO:0000259" key="7">
    <source>
        <dbReference type="PROSITE" id="PS50977"/>
    </source>
</evidence>
<keyword evidence="9" id="KW-1185">Reference proteome</keyword>
<dbReference type="InterPro" id="IPR023772">
    <property type="entry name" value="DNA-bd_HTH_TetR-type_CS"/>
</dbReference>
<evidence type="ECO:0000256" key="3">
    <source>
        <dbReference type="ARBA" id="ARBA00023125"/>
    </source>
</evidence>
<evidence type="ECO:0000256" key="1">
    <source>
        <dbReference type="ARBA" id="ARBA00022491"/>
    </source>
</evidence>
<feature type="DNA-binding region" description="H-T-H motif" evidence="5">
    <location>
        <begin position="49"/>
        <end position="68"/>
    </location>
</feature>
<dbReference type="InterPro" id="IPR036271">
    <property type="entry name" value="Tet_transcr_reg_TetR-rel_C_sf"/>
</dbReference>
<dbReference type="AlphaFoldDB" id="A0A0P1E3P1"/>
<dbReference type="PROSITE" id="PS50977">
    <property type="entry name" value="HTH_TETR_2"/>
    <property type="match status" value="1"/>
</dbReference>
<name>A0A0P1E3P1_9RHOB</name>
<dbReference type="InterPro" id="IPR009057">
    <property type="entry name" value="Homeodomain-like_sf"/>
</dbReference>
<dbReference type="SUPFAM" id="SSF46689">
    <property type="entry name" value="Homeodomain-like"/>
    <property type="match status" value="1"/>
</dbReference>
<evidence type="ECO:0000256" key="2">
    <source>
        <dbReference type="ARBA" id="ARBA00023015"/>
    </source>
</evidence>
<dbReference type="Gene3D" id="1.10.357.10">
    <property type="entry name" value="Tetracycline Repressor, domain 2"/>
    <property type="match status" value="1"/>
</dbReference>
<evidence type="ECO:0000256" key="4">
    <source>
        <dbReference type="ARBA" id="ARBA00023163"/>
    </source>
</evidence>
<protein>
    <submittedName>
        <fullName evidence="8">Fatty acid metabolism regulator protein</fullName>
    </submittedName>
</protein>
<keyword evidence="4" id="KW-0804">Transcription</keyword>
<dbReference type="InterPro" id="IPR039538">
    <property type="entry name" value="BetI_C"/>
</dbReference>
<dbReference type="SUPFAM" id="SSF48498">
    <property type="entry name" value="Tetracyclin repressor-like, C-terminal domain"/>
    <property type="match status" value="1"/>
</dbReference>
<evidence type="ECO:0000313" key="9">
    <source>
        <dbReference type="Proteomes" id="UP000050786"/>
    </source>
</evidence>
<feature type="compositionally biased region" description="Basic and acidic residues" evidence="6">
    <location>
        <begin position="14"/>
        <end position="27"/>
    </location>
</feature>
<feature type="domain" description="HTH tetR-type" evidence="7">
    <location>
        <begin position="26"/>
        <end position="86"/>
    </location>
</feature>
<keyword evidence="2" id="KW-0805">Transcription regulation</keyword>
<dbReference type="PROSITE" id="PS01081">
    <property type="entry name" value="HTH_TETR_1"/>
    <property type="match status" value="1"/>
</dbReference>
<dbReference type="GO" id="GO:0003700">
    <property type="term" value="F:DNA-binding transcription factor activity"/>
    <property type="evidence" value="ECO:0007669"/>
    <property type="project" value="TreeGrafter"/>
</dbReference>
<evidence type="ECO:0000256" key="5">
    <source>
        <dbReference type="PROSITE-ProRule" id="PRU00335"/>
    </source>
</evidence>
<proteinExistence type="predicted"/>
<sequence length="227" mass="25820">MGCIRVRQSPSEKTNPEGRRRTESKEVRRQQLIDATIDSIAQNGIGGTTMSTVTEIAGLSLGIVNFHFKSKQNLLEETLLFLAKEHHEQWLEAFENAGLSAPEKLLAIVDAHFHPQICTPKKLAVWFAFFGEAGRRKVYRSLINDIDQERYNIALRLCSEIAEDGGYTDMPPRQVANILEALYDGIWLELLTYPENFRRIEARDHITGFLSKVYPGHFRMPGFNNGD</sequence>
<dbReference type="Pfam" id="PF00440">
    <property type="entry name" value="TetR_N"/>
    <property type="match status" value="1"/>
</dbReference>
<accession>A0A0P1E3P1</accession>
<dbReference type="GO" id="GO:0000976">
    <property type="term" value="F:transcription cis-regulatory region binding"/>
    <property type="evidence" value="ECO:0007669"/>
    <property type="project" value="TreeGrafter"/>
</dbReference>
<keyword evidence="3 5" id="KW-0238">DNA-binding</keyword>
<evidence type="ECO:0000313" key="8">
    <source>
        <dbReference type="EMBL" id="CUH43049.1"/>
    </source>
</evidence>
<dbReference type="InterPro" id="IPR050109">
    <property type="entry name" value="HTH-type_TetR-like_transc_reg"/>
</dbReference>
<evidence type="ECO:0000256" key="6">
    <source>
        <dbReference type="SAM" id="MobiDB-lite"/>
    </source>
</evidence>
<dbReference type="Proteomes" id="UP000050786">
    <property type="component" value="Unassembled WGS sequence"/>
</dbReference>
<dbReference type="Pfam" id="PF13977">
    <property type="entry name" value="TetR_C_6"/>
    <property type="match status" value="1"/>
</dbReference>
<dbReference type="InterPro" id="IPR001647">
    <property type="entry name" value="HTH_TetR"/>
</dbReference>
<dbReference type="EMBL" id="CYPS01000033">
    <property type="protein sequence ID" value="CUH43049.1"/>
    <property type="molecule type" value="Genomic_DNA"/>
</dbReference>
<keyword evidence="1" id="KW-0678">Repressor</keyword>
<dbReference type="PANTHER" id="PTHR30055:SF234">
    <property type="entry name" value="HTH-TYPE TRANSCRIPTIONAL REGULATOR BETI"/>
    <property type="match status" value="1"/>
</dbReference>
<feature type="region of interest" description="Disordered" evidence="6">
    <location>
        <begin position="1"/>
        <end position="27"/>
    </location>
</feature>
<gene>
    <name evidence="8" type="primary">fadR</name>
    <name evidence="8" type="ORF">RUM4293_01942</name>
</gene>